<protein>
    <submittedName>
        <fullName evidence="2">Uncharacterized protein</fullName>
    </submittedName>
</protein>
<keyword evidence="1" id="KW-0472">Membrane</keyword>
<gene>
    <name evidence="2" type="ORF">F2Q69_00019756</name>
</gene>
<feature type="transmembrane region" description="Helical" evidence="1">
    <location>
        <begin position="178"/>
        <end position="199"/>
    </location>
</feature>
<organism evidence="2 3">
    <name type="scientific">Brassica cretica</name>
    <name type="common">Mustard</name>
    <dbReference type="NCBI Taxonomy" id="69181"/>
    <lineage>
        <taxon>Eukaryota</taxon>
        <taxon>Viridiplantae</taxon>
        <taxon>Streptophyta</taxon>
        <taxon>Embryophyta</taxon>
        <taxon>Tracheophyta</taxon>
        <taxon>Spermatophyta</taxon>
        <taxon>Magnoliopsida</taxon>
        <taxon>eudicotyledons</taxon>
        <taxon>Gunneridae</taxon>
        <taxon>Pentapetalae</taxon>
        <taxon>rosids</taxon>
        <taxon>malvids</taxon>
        <taxon>Brassicales</taxon>
        <taxon>Brassicaceae</taxon>
        <taxon>Brassiceae</taxon>
        <taxon>Brassica</taxon>
    </lineage>
</organism>
<evidence type="ECO:0000256" key="1">
    <source>
        <dbReference type="SAM" id="Phobius"/>
    </source>
</evidence>
<feature type="transmembrane region" description="Helical" evidence="1">
    <location>
        <begin position="153"/>
        <end position="172"/>
    </location>
</feature>
<dbReference type="Proteomes" id="UP000712600">
    <property type="component" value="Unassembled WGS sequence"/>
</dbReference>
<reference evidence="2" key="1">
    <citation type="submission" date="2019-12" db="EMBL/GenBank/DDBJ databases">
        <title>Genome sequencing and annotation of Brassica cretica.</title>
        <authorList>
            <person name="Studholme D.J."/>
            <person name="Sarris P."/>
        </authorList>
    </citation>
    <scope>NUCLEOTIDE SEQUENCE</scope>
    <source>
        <strain evidence="2">PFS-109/04</strain>
        <tissue evidence="2">Leaf</tissue>
    </source>
</reference>
<feature type="transmembrane region" description="Helical" evidence="1">
    <location>
        <begin position="105"/>
        <end position="123"/>
    </location>
</feature>
<feature type="transmembrane region" description="Helical" evidence="1">
    <location>
        <begin position="30"/>
        <end position="49"/>
    </location>
</feature>
<keyword evidence="1" id="KW-1133">Transmembrane helix</keyword>
<dbReference type="AlphaFoldDB" id="A0A8S9Q546"/>
<proteinExistence type="predicted"/>
<feature type="transmembrane region" description="Helical" evidence="1">
    <location>
        <begin position="129"/>
        <end position="146"/>
    </location>
</feature>
<sequence>MKVSSKLNLKSFKMGDAKIVQGENCPIARWIYRGICMLASVSGLIMLALDLFWPEFFVLSPPEQKDGPGVSVLCSAPFLISAVVVVRSLYLPVPQSFDLQGGGRLLLSSFLACMTLSMCAVSAKHSVDGLIFSFSLLSGLCSAVLLEWPIKDVCVQHVVYTNFVLALIGYLGYQRPVWPAYLFVVALVIVNGFLFYGILRLDLPEPPEPEPEEEDSKDSPV</sequence>
<evidence type="ECO:0000313" key="3">
    <source>
        <dbReference type="Proteomes" id="UP000712600"/>
    </source>
</evidence>
<evidence type="ECO:0000313" key="2">
    <source>
        <dbReference type="EMBL" id="KAF3536051.1"/>
    </source>
</evidence>
<comment type="caution">
    <text evidence="2">The sequence shown here is derived from an EMBL/GenBank/DDBJ whole genome shotgun (WGS) entry which is preliminary data.</text>
</comment>
<dbReference type="EMBL" id="QGKX02001290">
    <property type="protein sequence ID" value="KAF3536051.1"/>
    <property type="molecule type" value="Genomic_DNA"/>
</dbReference>
<keyword evidence="1" id="KW-0812">Transmembrane</keyword>
<accession>A0A8S9Q546</accession>
<feature type="transmembrane region" description="Helical" evidence="1">
    <location>
        <begin position="69"/>
        <end position="93"/>
    </location>
</feature>
<name>A0A8S9Q546_BRACR</name>